<dbReference type="InterPro" id="IPR000907">
    <property type="entry name" value="LipOase"/>
</dbReference>
<dbReference type="InterPro" id="IPR036392">
    <property type="entry name" value="PLAT/LH2_dom_sf"/>
</dbReference>
<organism evidence="8 9">
    <name type="scientific">Mya arenaria</name>
    <name type="common">Soft-shell clam</name>
    <dbReference type="NCBI Taxonomy" id="6604"/>
    <lineage>
        <taxon>Eukaryota</taxon>
        <taxon>Metazoa</taxon>
        <taxon>Spiralia</taxon>
        <taxon>Lophotrochozoa</taxon>
        <taxon>Mollusca</taxon>
        <taxon>Bivalvia</taxon>
        <taxon>Autobranchia</taxon>
        <taxon>Heteroconchia</taxon>
        <taxon>Euheterodonta</taxon>
        <taxon>Imparidentia</taxon>
        <taxon>Neoheterodontei</taxon>
        <taxon>Myida</taxon>
        <taxon>Myoidea</taxon>
        <taxon>Myidae</taxon>
        <taxon>Mya</taxon>
    </lineage>
</organism>
<feature type="domain" description="PLAT" evidence="6">
    <location>
        <begin position="8"/>
        <end position="125"/>
    </location>
</feature>
<evidence type="ECO:0000313" key="8">
    <source>
        <dbReference type="EMBL" id="WAR22081.1"/>
    </source>
</evidence>
<evidence type="ECO:0000256" key="5">
    <source>
        <dbReference type="PROSITE-ProRule" id="PRU00152"/>
    </source>
</evidence>
<dbReference type="InterPro" id="IPR036226">
    <property type="entry name" value="LipOase_C_sf"/>
</dbReference>
<dbReference type="Proteomes" id="UP001164746">
    <property type="component" value="Chromosome 12"/>
</dbReference>
<evidence type="ECO:0000259" key="6">
    <source>
        <dbReference type="PROSITE" id="PS50095"/>
    </source>
</evidence>
<dbReference type="SUPFAM" id="SSF49723">
    <property type="entry name" value="Lipase/lipooxygenase domain (PLAT/LH2 domain)"/>
    <property type="match status" value="1"/>
</dbReference>
<dbReference type="InterPro" id="IPR001024">
    <property type="entry name" value="PLAT/LH2_dom"/>
</dbReference>
<keyword evidence="4" id="KW-0443">Lipid metabolism</keyword>
<dbReference type="Gene3D" id="2.40.180.10">
    <property type="entry name" value="Catalase core domain"/>
    <property type="match status" value="1"/>
</dbReference>
<evidence type="ECO:0000256" key="3">
    <source>
        <dbReference type="ARBA" id="ARBA00023002"/>
    </source>
</evidence>
<evidence type="ECO:0000256" key="1">
    <source>
        <dbReference type="ARBA" id="ARBA00022723"/>
    </source>
</evidence>
<dbReference type="PROSITE" id="PS51393">
    <property type="entry name" value="LIPOXYGENASE_3"/>
    <property type="match status" value="1"/>
</dbReference>
<dbReference type="Pfam" id="PF00305">
    <property type="entry name" value="Lipoxygenase"/>
    <property type="match status" value="1"/>
</dbReference>
<keyword evidence="1" id="KW-0479">Metal-binding</keyword>
<dbReference type="PRINTS" id="PR00087">
    <property type="entry name" value="LIPOXYGENASE"/>
</dbReference>
<dbReference type="InterPro" id="IPR013819">
    <property type="entry name" value="LipOase_C"/>
</dbReference>
<feature type="domain" description="Lipoxygenase" evidence="7">
    <location>
        <begin position="124"/>
        <end position="674"/>
    </location>
</feature>
<dbReference type="PROSITE" id="PS50095">
    <property type="entry name" value="PLAT"/>
    <property type="match status" value="1"/>
</dbReference>
<gene>
    <name evidence="8" type="ORF">MAR_016055</name>
</gene>
<comment type="caution">
    <text evidence="5">Lacks conserved residue(s) required for the propagation of feature annotation.</text>
</comment>
<evidence type="ECO:0000259" key="7">
    <source>
        <dbReference type="PROSITE" id="PS51393"/>
    </source>
</evidence>
<reference evidence="8" key="1">
    <citation type="submission" date="2022-11" db="EMBL/GenBank/DDBJ databases">
        <title>Centuries of genome instability and evolution in soft-shell clam transmissible cancer (bioRxiv).</title>
        <authorList>
            <person name="Hart S.F.M."/>
            <person name="Yonemitsu M.A."/>
            <person name="Giersch R.M."/>
            <person name="Beal B.F."/>
            <person name="Arriagada G."/>
            <person name="Davis B.W."/>
            <person name="Ostrander E.A."/>
            <person name="Goff S.P."/>
            <person name="Metzger M.J."/>
        </authorList>
    </citation>
    <scope>NUCLEOTIDE SEQUENCE</scope>
    <source>
        <strain evidence="8">MELC-2E11</strain>
        <tissue evidence="8">Siphon/mantle</tissue>
    </source>
</reference>
<evidence type="ECO:0000313" key="9">
    <source>
        <dbReference type="Proteomes" id="UP001164746"/>
    </source>
</evidence>
<dbReference type="Gene3D" id="3.10.450.60">
    <property type="match status" value="1"/>
</dbReference>
<dbReference type="InterPro" id="IPR020834">
    <property type="entry name" value="LipOase_CS"/>
</dbReference>
<keyword evidence="9" id="KW-1185">Reference proteome</keyword>
<evidence type="ECO:0000256" key="2">
    <source>
        <dbReference type="ARBA" id="ARBA00022964"/>
    </source>
</evidence>
<sequence>MRDTVKRSTLRITVQTGDKPRQSHTACVFLTLSADGYKALEKKLEARFNHDFSRGQTDTFDVQNVKLPSEVDSIELSKCQPGDEIDWYIDIVRVQNMKTGSCKEFPIFRRLISNEVVVIHNYDTYLPNDDFYNKRPKMLERRQRELETAKRDYEYKYEDKLPVMVKELPDEEKFSFLYEMFLGLNLGKFILLTNEFENTDWGQNIEDVKDIYKHLNLKPPDDLERWRSDEKFGLQRLLGVNSNVIRRVKDMTQLQKLNVHENDVLPTSGELTVKKAFNENRLFFVDHSIIQGCPTSEGITLCSPIALFVRNEFDKIVPVAIQLFQNKTEDNPVFSPNDDEITWQLAKMWFNNADAQVHQSIYHLGYTHLIMEGFAVAAHRHLSTSHPIFKLLAPHFLYLMAINKGGMSLLLAEGKALDKVMSSGAAGGKYLIAQYKTKWRLNIEGTLPADLEARGVGKEVIPIYPFRDDAMLTYDVIKRYVHQYVNLYYKDEDVLKGDEEIQNWRSDITRPESQGGLGILGVPGENDRFQTKEDLAIVLTSIIYTCSVGHAAVNFKQYDEYAFPLNYPSKLKGKPPTDKTTRRYLRDILSILPPKPTHYALMEVAVILSSRGTNSLGDFEVDFIHDPAAVELVKTFRKELETVTKIIKKRNEERPQELQYDYLDPERIPNSISI</sequence>
<dbReference type="SUPFAM" id="SSF48484">
    <property type="entry name" value="Lipoxigenase"/>
    <property type="match status" value="1"/>
</dbReference>
<proteinExistence type="predicted"/>
<accession>A0ABY7FMB8</accession>
<keyword evidence="2" id="KW-0223">Dioxygenase</keyword>
<evidence type="ECO:0000256" key="4">
    <source>
        <dbReference type="ARBA" id="ARBA00023098"/>
    </source>
</evidence>
<protein>
    <submittedName>
        <fullName evidence="8">LOX5-like protein</fullName>
    </submittedName>
</protein>
<dbReference type="Pfam" id="PF01477">
    <property type="entry name" value="PLAT"/>
    <property type="match status" value="1"/>
</dbReference>
<dbReference type="EMBL" id="CP111023">
    <property type="protein sequence ID" value="WAR22081.1"/>
    <property type="molecule type" value="Genomic_DNA"/>
</dbReference>
<dbReference type="Gene3D" id="1.20.245.10">
    <property type="entry name" value="Lipoxygenase-1, Domain 5"/>
    <property type="match status" value="1"/>
</dbReference>
<keyword evidence="3" id="KW-0560">Oxidoreductase</keyword>
<dbReference type="PANTHER" id="PTHR11771">
    <property type="entry name" value="LIPOXYGENASE"/>
    <property type="match status" value="1"/>
</dbReference>
<name>A0ABY7FMB8_MYAAR</name>
<dbReference type="PROSITE" id="PS00081">
    <property type="entry name" value="LIPOXYGENASE_2"/>
    <property type="match status" value="1"/>
</dbReference>